<accession>A0A392R8H3</accession>
<evidence type="ECO:0000313" key="1">
    <source>
        <dbReference type="EMBL" id="MCI31855.1"/>
    </source>
</evidence>
<reference evidence="1 2" key="1">
    <citation type="journal article" date="2018" name="Front. Plant Sci.">
        <title>Red Clover (Trifolium pratense) and Zigzag Clover (T. medium) - A Picture of Genomic Similarities and Differences.</title>
        <authorList>
            <person name="Dluhosova J."/>
            <person name="Istvanek J."/>
            <person name="Nedelnik J."/>
            <person name="Repkova J."/>
        </authorList>
    </citation>
    <scope>NUCLEOTIDE SEQUENCE [LARGE SCALE GENOMIC DNA]</scope>
    <source>
        <strain evidence="2">cv. 10/8</strain>
        <tissue evidence="1">Leaf</tissue>
    </source>
</reference>
<protein>
    <submittedName>
        <fullName evidence="1">Uncharacterized protein</fullName>
    </submittedName>
</protein>
<feature type="non-terminal residue" evidence="1">
    <location>
        <position position="52"/>
    </location>
</feature>
<organism evidence="1 2">
    <name type="scientific">Trifolium medium</name>
    <dbReference type="NCBI Taxonomy" id="97028"/>
    <lineage>
        <taxon>Eukaryota</taxon>
        <taxon>Viridiplantae</taxon>
        <taxon>Streptophyta</taxon>
        <taxon>Embryophyta</taxon>
        <taxon>Tracheophyta</taxon>
        <taxon>Spermatophyta</taxon>
        <taxon>Magnoliopsida</taxon>
        <taxon>eudicotyledons</taxon>
        <taxon>Gunneridae</taxon>
        <taxon>Pentapetalae</taxon>
        <taxon>rosids</taxon>
        <taxon>fabids</taxon>
        <taxon>Fabales</taxon>
        <taxon>Fabaceae</taxon>
        <taxon>Papilionoideae</taxon>
        <taxon>50 kb inversion clade</taxon>
        <taxon>NPAAA clade</taxon>
        <taxon>Hologalegina</taxon>
        <taxon>IRL clade</taxon>
        <taxon>Trifolieae</taxon>
        <taxon>Trifolium</taxon>
    </lineage>
</organism>
<name>A0A392R8H3_9FABA</name>
<evidence type="ECO:0000313" key="2">
    <source>
        <dbReference type="Proteomes" id="UP000265520"/>
    </source>
</evidence>
<sequence>GIVLQNPFCALVAGRSDWSLGELLASSRQSDELPDLWSLEVAGPHWATDAEP</sequence>
<keyword evidence="2" id="KW-1185">Reference proteome</keyword>
<dbReference type="AlphaFoldDB" id="A0A392R8H3"/>
<feature type="non-terminal residue" evidence="1">
    <location>
        <position position="1"/>
    </location>
</feature>
<dbReference type="Proteomes" id="UP000265520">
    <property type="component" value="Unassembled WGS sequence"/>
</dbReference>
<dbReference type="EMBL" id="LXQA010190640">
    <property type="protein sequence ID" value="MCI31855.1"/>
    <property type="molecule type" value="Genomic_DNA"/>
</dbReference>
<proteinExistence type="predicted"/>
<comment type="caution">
    <text evidence="1">The sequence shown here is derived from an EMBL/GenBank/DDBJ whole genome shotgun (WGS) entry which is preliminary data.</text>
</comment>